<reference evidence="1 2" key="1">
    <citation type="submission" date="2019-11" db="EMBL/GenBank/DDBJ databases">
        <authorList>
            <person name="Im W.T."/>
        </authorList>
    </citation>
    <scope>NUCLEOTIDE SEQUENCE [LARGE SCALE GENOMIC DNA]</scope>
    <source>
        <strain evidence="1 2">SB-02</strain>
    </source>
</reference>
<dbReference type="EMBL" id="CP046566">
    <property type="protein sequence ID" value="QGW27263.1"/>
    <property type="molecule type" value="Genomic_DNA"/>
</dbReference>
<gene>
    <name evidence="1" type="ORF">GLV81_03300</name>
</gene>
<evidence type="ECO:0000313" key="1">
    <source>
        <dbReference type="EMBL" id="QGW27263.1"/>
    </source>
</evidence>
<name>A0A6I6G720_9BACT</name>
<accession>A0A6I6G720</accession>
<dbReference type="GO" id="GO:0016788">
    <property type="term" value="F:hydrolase activity, acting on ester bonds"/>
    <property type="evidence" value="ECO:0007669"/>
    <property type="project" value="UniProtKB-ARBA"/>
</dbReference>
<dbReference type="Gene3D" id="3.40.50.1110">
    <property type="entry name" value="SGNH hydrolase"/>
    <property type="match status" value="1"/>
</dbReference>
<dbReference type="InterPro" id="IPR036514">
    <property type="entry name" value="SGNH_hydro_sf"/>
</dbReference>
<keyword evidence="2" id="KW-1185">Reference proteome</keyword>
<dbReference type="KEGG" id="fls:GLV81_03300"/>
<dbReference type="SUPFAM" id="SSF52266">
    <property type="entry name" value="SGNH hydrolase"/>
    <property type="match status" value="1"/>
</dbReference>
<organism evidence="1 2">
    <name type="scientific">Phnomibacter ginsenosidimutans</name>
    <dbReference type="NCBI Taxonomy" id="2676868"/>
    <lineage>
        <taxon>Bacteria</taxon>
        <taxon>Pseudomonadati</taxon>
        <taxon>Bacteroidota</taxon>
        <taxon>Chitinophagia</taxon>
        <taxon>Chitinophagales</taxon>
        <taxon>Chitinophagaceae</taxon>
        <taxon>Phnomibacter</taxon>
    </lineage>
</organism>
<protein>
    <submittedName>
        <fullName evidence="1">Uncharacterized protein</fullName>
    </submittedName>
</protein>
<proteinExistence type="predicted"/>
<sequence>MPAQLCLHIAGGCLLQASAPQESLFYQHIQEQLMAQYNVQSEVQLYSYSRFAALPNIVASIAITATQKHLLIIQIRPSLLFQACSMFSNIQDGSSTYSNRCDSSHTGIQALWNQWLGTANCIAGTIAGQHNSAITRINTHITHCVHWCLQHNVLPVILGPVHSYLTSVHRLYVNSINSTLHKAVDSTGGIYIDAYDLLQTKAHKQNDFFTASGLQLTAAGHRELANHLLSVAGTAIARHSKQSSTSFNHSLANTHNS</sequence>
<dbReference type="AlphaFoldDB" id="A0A6I6G720"/>
<dbReference type="Proteomes" id="UP000426027">
    <property type="component" value="Chromosome"/>
</dbReference>
<evidence type="ECO:0000313" key="2">
    <source>
        <dbReference type="Proteomes" id="UP000426027"/>
    </source>
</evidence>
<dbReference type="RefSeq" id="WP_157476854.1">
    <property type="nucleotide sequence ID" value="NZ_CP046566.1"/>
</dbReference>